<dbReference type="EMBL" id="BPLQ01002465">
    <property type="protein sequence ID" value="GIX93174.1"/>
    <property type="molecule type" value="Genomic_DNA"/>
</dbReference>
<protein>
    <submittedName>
        <fullName evidence="1">Uncharacterized protein</fullName>
    </submittedName>
</protein>
<evidence type="ECO:0000313" key="1">
    <source>
        <dbReference type="EMBL" id="GIX93174.1"/>
    </source>
</evidence>
<feature type="non-terminal residue" evidence="1">
    <location>
        <position position="64"/>
    </location>
</feature>
<dbReference type="Proteomes" id="UP001054837">
    <property type="component" value="Unassembled WGS sequence"/>
</dbReference>
<sequence>MIGMRTFQRRLEGMWIRDSERRTMKIFVAILVSLDPLKSKNLYKMPSMEKENSHGKKFHHINDN</sequence>
<keyword evidence="2" id="KW-1185">Reference proteome</keyword>
<gene>
    <name evidence="1" type="ORF">CDAR_591991</name>
</gene>
<name>A0AAV4P826_9ARAC</name>
<organism evidence="1 2">
    <name type="scientific">Caerostris darwini</name>
    <dbReference type="NCBI Taxonomy" id="1538125"/>
    <lineage>
        <taxon>Eukaryota</taxon>
        <taxon>Metazoa</taxon>
        <taxon>Ecdysozoa</taxon>
        <taxon>Arthropoda</taxon>
        <taxon>Chelicerata</taxon>
        <taxon>Arachnida</taxon>
        <taxon>Araneae</taxon>
        <taxon>Araneomorphae</taxon>
        <taxon>Entelegynae</taxon>
        <taxon>Araneoidea</taxon>
        <taxon>Araneidae</taxon>
        <taxon>Caerostris</taxon>
    </lineage>
</organism>
<evidence type="ECO:0000313" key="2">
    <source>
        <dbReference type="Proteomes" id="UP001054837"/>
    </source>
</evidence>
<accession>A0AAV4P826</accession>
<proteinExistence type="predicted"/>
<comment type="caution">
    <text evidence="1">The sequence shown here is derived from an EMBL/GenBank/DDBJ whole genome shotgun (WGS) entry which is preliminary data.</text>
</comment>
<dbReference type="AlphaFoldDB" id="A0AAV4P826"/>
<reference evidence="1 2" key="1">
    <citation type="submission" date="2021-06" db="EMBL/GenBank/DDBJ databases">
        <title>Caerostris darwini draft genome.</title>
        <authorList>
            <person name="Kono N."/>
            <person name="Arakawa K."/>
        </authorList>
    </citation>
    <scope>NUCLEOTIDE SEQUENCE [LARGE SCALE GENOMIC DNA]</scope>
</reference>